<evidence type="ECO:0000256" key="2">
    <source>
        <dbReference type="ARBA" id="ARBA00022801"/>
    </source>
</evidence>
<feature type="signal peptide" evidence="3">
    <location>
        <begin position="1"/>
        <end position="24"/>
    </location>
</feature>
<dbReference type="InterPro" id="IPR009003">
    <property type="entry name" value="Peptidase_S1_PA"/>
</dbReference>
<proteinExistence type="predicted"/>
<accession>A0ABM7W6T9</accession>
<dbReference type="Pfam" id="PF13180">
    <property type="entry name" value="PDZ_2"/>
    <property type="match status" value="1"/>
</dbReference>
<dbReference type="PRINTS" id="PR00834">
    <property type="entry name" value="PROTEASES2C"/>
</dbReference>
<dbReference type="InterPro" id="IPR036034">
    <property type="entry name" value="PDZ_sf"/>
</dbReference>
<dbReference type="EMBL" id="AP025516">
    <property type="protein sequence ID" value="BDD86661.1"/>
    <property type="molecule type" value="Genomic_DNA"/>
</dbReference>
<evidence type="ECO:0000256" key="3">
    <source>
        <dbReference type="SAM" id="SignalP"/>
    </source>
</evidence>
<organism evidence="5 6">
    <name type="scientific">Desulfofustis limnaeus</name>
    <dbReference type="NCBI Taxonomy" id="2740163"/>
    <lineage>
        <taxon>Bacteria</taxon>
        <taxon>Pseudomonadati</taxon>
        <taxon>Thermodesulfobacteriota</taxon>
        <taxon>Desulfobulbia</taxon>
        <taxon>Desulfobulbales</taxon>
        <taxon>Desulfocapsaceae</taxon>
        <taxon>Desulfofustis</taxon>
    </lineage>
</organism>
<dbReference type="PROSITE" id="PS50106">
    <property type="entry name" value="PDZ"/>
    <property type="match status" value="1"/>
</dbReference>
<dbReference type="SUPFAM" id="SSF50494">
    <property type="entry name" value="Trypsin-like serine proteases"/>
    <property type="match status" value="1"/>
</dbReference>
<reference evidence="5 6" key="1">
    <citation type="submission" date="2022-01" db="EMBL/GenBank/DDBJ databases">
        <title>Desulfofustis limnae sp. nov., a novel mesophilic sulfate-reducing bacterium isolated from marsh soil.</title>
        <authorList>
            <person name="Watanabe M."/>
            <person name="Takahashi A."/>
            <person name="Kojima H."/>
            <person name="Fukui M."/>
        </authorList>
    </citation>
    <scope>NUCLEOTIDE SEQUENCE [LARGE SCALE GENOMIC DNA]</scope>
    <source>
        <strain evidence="5 6">PPLL</strain>
    </source>
</reference>
<name>A0ABM7W6T9_9BACT</name>
<dbReference type="Gene3D" id="2.40.10.120">
    <property type="match status" value="1"/>
</dbReference>
<evidence type="ECO:0000313" key="5">
    <source>
        <dbReference type="EMBL" id="BDD86661.1"/>
    </source>
</evidence>
<gene>
    <name evidence="5" type="ORF">DPPLL_10260</name>
</gene>
<dbReference type="Pfam" id="PF13365">
    <property type="entry name" value="Trypsin_2"/>
    <property type="match status" value="1"/>
</dbReference>
<dbReference type="InterPro" id="IPR001940">
    <property type="entry name" value="Peptidase_S1C"/>
</dbReference>
<keyword evidence="2" id="KW-0378">Hydrolase</keyword>
<dbReference type="PANTHER" id="PTHR43343">
    <property type="entry name" value="PEPTIDASE S12"/>
    <property type="match status" value="1"/>
</dbReference>
<keyword evidence="6" id="KW-1185">Reference proteome</keyword>
<dbReference type="Gene3D" id="2.30.42.10">
    <property type="match status" value="1"/>
</dbReference>
<evidence type="ECO:0000256" key="1">
    <source>
        <dbReference type="ARBA" id="ARBA00022670"/>
    </source>
</evidence>
<feature type="domain" description="PDZ" evidence="4">
    <location>
        <begin position="271"/>
        <end position="368"/>
    </location>
</feature>
<dbReference type="RefSeq" id="WP_284153739.1">
    <property type="nucleotide sequence ID" value="NZ_AP025516.1"/>
</dbReference>
<dbReference type="InterPro" id="IPR051201">
    <property type="entry name" value="Chloro_Bact_Ser_Proteases"/>
</dbReference>
<protein>
    <submittedName>
        <fullName evidence="5">Peptidase</fullName>
    </submittedName>
</protein>
<evidence type="ECO:0000313" key="6">
    <source>
        <dbReference type="Proteomes" id="UP000830055"/>
    </source>
</evidence>
<sequence>MTNRHPRSSVALLCLLVLGSTVYAPGCLQAEPAPPAATLFSRSAEQFPQIIEQSKAGVVYIEVSRNKGDTDPTTGSGTSFFNDPDIKHFFGKAPDKNSTPTPQAPSYGHGSGFLIGTDGYILTNHHVIDRADSITVTLADRRQMQARLVGSDARSDVGLLKIDAQAQPFTALPLGSSEDLKAGQWVLAFGSPFANLQTVTAGIISATGRNSLGISDYEDFIQTDAAINPGNSGGPLVDSDGRVIGMNTAFITQTGGYMGVGFAIPIDMARRIAEQLKQKGSVERGWLGVALKDARPEDLAEHDLPGSTRAARIDQVQPNSPAATAKLQPHDLIVALDTVPINGPADLRNRIALSAPGTTVKLSLYRKAERLDVAVTLGTLE</sequence>
<feature type="chain" id="PRO_5046612463" evidence="3">
    <location>
        <begin position="25"/>
        <end position="381"/>
    </location>
</feature>
<dbReference type="PANTHER" id="PTHR43343:SF3">
    <property type="entry name" value="PROTEASE DO-LIKE 8, CHLOROPLASTIC"/>
    <property type="match status" value="1"/>
</dbReference>
<dbReference type="InterPro" id="IPR001478">
    <property type="entry name" value="PDZ"/>
</dbReference>
<evidence type="ECO:0000259" key="4">
    <source>
        <dbReference type="PROSITE" id="PS50106"/>
    </source>
</evidence>
<dbReference type="SMART" id="SM00228">
    <property type="entry name" value="PDZ"/>
    <property type="match status" value="1"/>
</dbReference>
<dbReference type="SUPFAM" id="SSF50156">
    <property type="entry name" value="PDZ domain-like"/>
    <property type="match status" value="1"/>
</dbReference>
<keyword evidence="1" id="KW-0645">Protease</keyword>
<dbReference type="Proteomes" id="UP000830055">
    <property type="component" value="Chromosome"/>
</dbReference>
<keyword evidence="3" id="KW-0732">Signal</keyword>